<name>A0A0C3N678_PISTI</name>
<sequence length="212" mass="23920">MDPTGPRESSFINNLLPPRPSSDIRIGRGLESETSKVGQIEWVKDDEVRTKHVDTPGFDDGRRTATFPKKEYNIGGNGDHLLNATVDPGFCNQDHFEPVSIHQSEWGRFQSSSMNTLPFSESQCITNCIQLLHLANCTIAWIRNFACHVKKSLGNAQHGYVTLKNILRFGNPHELQIFTNDFVNAVTATQDDWRSSQSSMEKAQETIEVVEW</sequence>
<evidence type="ECO:0000313" key="3">
    <source>
        <dbReference type="Proteomes" id="UP000054217"/>
    </source>
</evidence>
<reference evidence="3" key="2">
    <citation type="submission" date="2015-01" db="EMBL/GenBank/DDBJ databases">
        <title>Evolutionary Origins and Diversification of the Mycorrhizal Mutualists.</title>
        <authorList>
            <consortium name="DOE Joint Genome Institute"/>
            <consortium name="Mycorrhizal Genomics Consortium"/>
            <person name="Kohler A."/>
            <person name="Kuo A."/>
            <person name="Nagy L.G."/>
            <person name="Floudas D."/>
            <person name="Copeland A."/>
            <person name="Barry K.W."/>
            <person name="Cichocki N."/>
            <person name="Veneault-Fourrey C."/>
            <person name="LaButti K."/>
            <person name="Lindquist E.A."/>
            <person name="Lipzen A."/>
            <person name="Lundell T."/>
            <person name="Morin E."/>
            <person name="Murat C."/>
            <person name="Riley R."/>
            <person name="Ohm R."/>
            <person name="Sun H."/>
            <person name="Tunlid A."/>
            <person name="Henrissat B."/>
            <person name="Grigoriev I.V."/>
            <person name="Hibbett D.S."/>
            <person name="Martin F."/>
        </authorList>
    </citation>
    <scope>NUCLEOTIDE SEQUENCE [LARGE SCALE GENOMIC DNA]</scope>
    <source>
        <strain evidence="3">Marx 270</strain>
    </source>
</reference>
<dbReference type="OrthoDB" id="8954335at2759"/>
<protein>
    <submittedName>
        <fullName evidence="2">Uncharacterized protein</fullName>
    </submittedName>
</protein>
<proteinExistence type="predicted"/>
<reference evidence="2 3" key="1">
    <citation type="submission" date="2014-04" db="EMBL/GenBank/DDBJ databases">
        <authorList>
            <consortium name="DOE Joint Genome Institute"/>
            <person name="Kuo A."/>
            <person name="Kohler A."/>
            <person name="Costa M.D."/>
            <person name="Nagy L.G."/>
            <person name="Floudas D."/>
            <person name="Copeland A."/>
            <person name="Barry K.W."/>
            <person name="Cichocki N."/>
            <person name="Veneault-Fourrey C."/>
            <person name="LaButti K."/>
            <person name="Lindquist E.A."/>
            <person name="Lipzen A."/>
            <person name="Lundell T."/>
            <person name="Morin E."/>
            <person name="Murat C."/>
            <person name="Sun H."/>
            <person name="Tunlid A."/>
            <person name="Henrissat B."/>
            <person name="Grigoriev I.V."/>
            <person name="Hibbett D.S."/>
            <person name="Martin F."/>
            <person name="Nordberg H.P."/>
            <person name="Cantor M.N."/>
            <person name="Hua S.X."/>
        </authorList>
    </citation>
    <scope>NUCLEOTIDE SEQUENCE [LARGE SCALE GENOMIC DNA]</scope>
    <source>
        <strain evidence="2 3">Marx 270</strain>
    </source>
</reference>
<keyword evidence="3" id="KW-1185">Reference proteome</keyword>
<dbReference type="Proteomes" id="UP000054217">
    <property type="component" value="Unassembled WGS sequence"/>
</dbReference>
<evidence type="ECO:0000256" key="1">
    <source>
        <dbReference type="SAM" id="MobiDB-lite"/>
    </source>
</evidence>
<dbReference type="EMBL" id="KN832043">
    <property type="protein sequence ID" value="KIN96574.1"/>
    <property type="molecule type" value="Genomic_DNA"/>
</dbReference>
<dbReference type="HOGENOM" id="CLU_1300140_0_0_1"/>
<organism evidence="2 3">
    <name type="scientific">Pisolithus tinctorius Marx 270</name>
    <dbReference type="NCBI Taxonomy" id="870435"/>
    <lineage>
        <taxon>Eukaryota</taxon>
        <taxon>Fungi</taxon>
        <taxon>Dikarya</taxon>
        <taxon>Basidiomycota</taxon>
        <taxon>Agaricomycotina</taxon>
        <taxon>Agaricomycetes</taxon>
        <taxon>Agaricomycetidae</taxon>
        <taxon>Boletales</taxon>
        <taxon>Sclerodermatineae</taxon>
        <taxon>Pisolithaceae</taxon>
        <taxon>Pisolithus</taxon>
    </lineage>
</organism>
<gene>
    <name evidence="2" type="ORF">M404DRAFT_238549</name>
</gene>
<feature type="region of interest" description="Disordered" evidence="1">
    <location>
        <begin position="1"/>
        <end position="32"/>
    </location>
</feature>
<dbReference type="InParanoid" id="A0A0C3N678"/>
<dbReference type="AlphaFoldDB" id="A0A0C3N678"/>
<accession>A0A0C3N678</accession>
<evidence type="ECO:0000313" key="2">
    <source>
        <dbReference type="EMBL" id="KIN96574.1"/>
    </source>
</evidence>